<dbReference type="PANTHER" id="PTHR42085:SF2">
    <property type="entry name" value="F-BOX DOMAIN-CONTAINING PROTEIN"/>
    <property type="match status" value="1"/>
</dbReference>
<dbReference type="OrthoDB" id="4790878at2759"/>
<dbReference type="EMBL" id="MU004185">
    <property type="protein sequence ID" value="KAF2498664.1"/>
    <property type="molecule type" value="Genomic_DNA"/>
</dbReference>
<name>A0A6A6R2Z8_9PEZI</name>
<reference evidence="1" key="1">
    <citation type="journal article" date="2020" name="Stud. Mycol.">
        <title>101 Dothideomycetes genomes: a test case for predicting lifestyles and emergence of pathogens.</title>
        <authorList>
            <person name="Haridas S."/>
            <person name="Albert R."/>
            <person name="Binder M."/>
            <person name="Bloem J."/>
            <person name="Labutti K."/>
            <person name="Salamov A."/>
            <person name="Andreopoulos B."/>
            <person name="Baker S."/>
            <person name="Barry K."/>
            <person name="Bills G."/>
            <person name="Bluhm B."/>
            <person name="Cannon C."/>
            <person name="Castanera R."/>
            <person name="Culley D."/>
            <person name="Daum C."/>
            <person name="Ezra D."/>
            <person name="Gonzalez J."/>
            <person name="Henrissat B."/>
            <person name="Kuo A."/>
            <person name="Liang C."/>
            <person name="Lipzen A."/>
            <person name="Lutzoni F."/>
            <person name="Magnuson J."/>
            <person name="Mondo S."/>
            <person name="Nolan M."/>
            <person name="Ohm R."/>
            <person name="Pangilinan J."/>
            <person name="Park H.-J."/>
            <person name="Ramirez L."/>
            <person name="Alfaro M."/>
            <person name="Sun H."/>
            <person name="Tritt A."/>
            <person name="Yoshinaga Y."/>
            <person name="Zwiers L.-H."/>
            <person name="Turgeon B."/>
            <person name="Goodwin S."/>
            <person name="Spatafora J."/>
            <person name="Crous P."/>
            <person name="Grigoriev I."/>
        </authorList>
    </citation>
    <scope>NUCLEOTIDE SEQUENCE</scope>
    <source>
        <strain evidence="1">CBS 269.34</strain>
    </source>
</reference>
<dbReference type="InterPro" id="IPR038883">
    <property type="entry name" value="AN11006-like"/>
</dbReference>
<gene>
    <name evidence="1" type="ORF">BU16DRAFT_558718</name>
</gene>
<sequence length="107" mass="12674">MDRFAKLAEDTAPGDVKMIGHFDFLKLPAESRNFIYGFAFGRGQLYVVVNWNHHFEGRRAQCFDPRDRTPTADISTSFSVNRQIREESVTRFYSVQRFRICEKWRSF</sequence>
<dbReference type="Proteomes" id="UP000799750">
    <property type="component" value="Unassembled WGS sequence"/>
</dbReference>
<keyword evidence="2" id="KW-1185">Reference proteome</keyword>
<organism evidence="1 2">
    <name type="scientific">Lophium mytilinum</name>
    <dbReference type="NCBI Taxonomy" id="390894"/>
    <lineage>
        <taxon>Eukaryota</taxon>
        <taxon>Fungi</taxon>
        <taxon>Dikarya</taxon>
        <taxon>Ascomycota</taxon>
        <taxon>Pezizomycotina</taxon>
        <taxon>Dothideomycetes</taxon>
        <taxon>Pleosporomycetidae</taxon>
        <taxon>Mytilinidiales</taxon>
        <taxon>Mytilinidiaceae</taxon>
        <taxon>Lophium</taxon>
    </lineage>
</organism>
<dbReference type="PANTHER" id="PTHR42085">
    <property type="entry name" value="F-BOX DOMAIN-CONTAINING PROTEIN"/>
    <property type="match status" value="1"/>
</dbReference>
<dbReference type="AlphaFoldDB" id="A0A6A6R2Z8"/>
<evidence type="ECO:0000313" key="2">
    <source>
        <dbReference type="Proteomes" id="UP000799750"/>
    </source>
</evidence>
<proteinExistence type="predicted"/>
<evidence type="ECO:0000313" key="1">
    <source>
        <dbReference type="EMBL" id="KAF2498664.1"/>
    </source>
</evidence>
<protein>
    <submittedName>
        <fullName evidence="1">Uncharacterized protein</fullName>
    </submittedName>
</protein>
<accession>A0A6A6R2Z8</accession>